<dbReference type="Pfam" id="PF08281">
    <property type="entry name" value="Sigma70_r4_2"/>
    <property type="match status" value="1"/>
</dbReference>
<dbReference type="CDD" id="cd06171">
    <property type="entry name" value="Sigma70_r4"/>
    <property type="match status" value="1"/>
</dbReference>
<dbReference type="EMBL" id="CP042243">
    <property type="protein sequence ID" value="QEK10955.1"/>
    <property type="molecule type" value="Genomic_DNA"/>
</dbReference>
<dbReference type="SUPFAM" id="SSF88659">
    <property type="entry name" value="Sigma3 and sigma4 domains of RNA polymerase sigma factors"/>
    <property type="match status" value="1"/>
</dbReference>
<evidence type="ECO:0000256" key="2">
    <source>
        <dbReference type="ARBA" id="ARBA00023015"/>
    </source>
</evidence>
<dbReference type="InterPro" id="IPR013249">
    <property type="entry name" value="RNA_pol_sigma70_r4_t2"/>
</dbReference>
<dbReference type="PANTHER" id="PTHR43133">
    <property type="entry name" value="RNA POLYMERASE ECF-TYPE SIGMA FACTO"/>
    <property type="match status" value="1"/>
</dbReference>
<evidence type="ECO:0000259" key="5">
    <source>
        <dbReference type="Pfam" id="PF04542"/>
    </source>
</evidence>
<keyword evidence="2" id="KW-0805">Transcription regulation</keyword>
<evidence type="ECO:0000256" key="4">
    <source>
        <dbReference type="ARBA" id="ARBA00023163"/>
    </source>
</evidence>
<keyword evidence="8" id="KW-1185">Reference proteome</keyword>
<dbReference type="InterPro" id="IPR036388">
    <property type="entry name" value="WH-like_DNA-bd_sf"/>
</dbReference>
<dbReference type="Proteomes" id="UP000324646">
    <property type="component" value="Chromosome"/>
</dbReference>
<dbReference type="InterPro" id="IPR039425">
    <property type="entry name" value="RNA_pol_sigma-70-like"/>
</dbReference>
<dbReference type="NCBIfam" id="TIGR02954">
    <property type="entry name" value="Sig70_famx3"/>
    <property type="match status" value="1"/>
</dbReference>
<keyword evidence="3" id="KW-0731">Sigma factor</keyword>
<protein>
    <submittedName>
        <fullName evidence="7">Sigma-70 family RNA polymerase sigma factor</fullName>
    </submittedName>
</protein>
<dbReference type="InterPro" id="IPR007627">
    <property type="entry name" value="RNA_pol_sigma70_r2"/>
</dbReference>
<evidence type="ECO:0000313" key="7">
    <source>
        <dbReference type="EMBL" id="QEK10955.1"/>
    </source>
</evidence>
<dbReference type="InterPro" id="IPR014300">
    <property type="entry name" value="RNA_pol_sigma-V"/>
</dbReference>
<name>A0A5C0S8H8_CRATE</name>
<sequence length="174" mass="20723">MILNTYQIIEKAIKGDEKSFIALVEARKEKLYRIAYSYAKNQHDALDIVQETIYKAFISIQKLKKPQYFDTWLIRITINCAIDHIKKSKQFINLNENKAIKDNTDQIEEFIDLHTALDKLEPHYKTIMILKCFEDLTFKDISKILDFPISTVKTHFYRALKHLKIYLKEDDIYE</sequence>
<evidence type="ECO:0000313" key="8">
    <source>
        <dbReference type="Proteomes" id="UP000324646"/>
    </source>
</evidence>
<reference evidence="7 8" key="1">
    <citation type="submission" date="2019-07" db="EMBL/GenBank/DDBJ databases">
        <title>Complete genome of Crassaminicella thermophila SY095.</title>
        <authorList>
            <person name="Li X."/>
        </authorList>
    </citation>
    <scope>NUCLEOTIDE SEQUENCE [LARGE SCALE GENOMIC DNA]</scope>
    <source>
        <strain evidence="7 8">SY095</strain>
    </source>
</reference>
<dbReference type="Gene3D" id="1.10.10.10">
    <property type="entry name" value="Winged helix-like DNA-binding domain superfamily/Winged helix DNA-binding domain"/>
    <property type="match status" value="1"/>
</dbReference>
<evidence type="ECO:0000256" key="3">
    <source>
        <dbReference type="ARBA" id="ARBA00023082"/>
    </source>
</evidence>
<feature type="domain" description="RNA polymerase sigma factor 70 region 4 type 2" evidence="6">
    <location>
        <begin position="112"/>
        <end position="163"/>
    </location>
</feature>
<dbReference type="GO" id="GO:0006352">
    <property type="term" value="P:DNA-templated transcription initiation"/>
    <property type="evidence" value="ECO:0007669"/>
    <property type="project" value="InterPro"/>
</dbReference>
<evidence type="ECO:0000256" key="1">
    <source>
        <dbReference type="ARBA" id="ARBA00010641"/>
    </source>
</evidence>
<dbReference type="SUPFAM" id="SSF88946">
    <property type="entry name" value="Sigma2 domain of RNA polymerase sigma factors"/>
    <property type="match status" value="1"/>
</dbReference>
<comment type="similarity">
    <text evidence="1">Belongs to the sigma-70 factor family. ECF subfamily.</text>
</comment>
<feature type="domain" description="RNA polymerase sigma-70 region 2" evidence="5">
    <location>
        <begin position="23"/>
        <end position="89"/>
    </location>
</feature>
<dbReference type="AlphaFoldDB" id="A0A5C0S8H8"/>
<dbReference type="Pfam" id="PF04542">
    <property type="entry name" value="Sigma70_r2"/>
    <property type="match status" value="1"/>
</dbReference>
<evidence type="ECO:0000259" key="6">
    <source>
        <dbReference type="Pfam" id="PF08281"/>
    </source>
</evidence>
<dbReference type="GO" id="GO:0016987">
    <property type="term" value="F:sigma factor activity"/>
    <property type="evidence" value="ECO:0007669"/>
    <property type="project" value="UniProtKB-KW"/>
</dbReference>
<dbReference type="GO" id="GO:0003677">
    <property type="term" value="F:DNA binding"/>
    <property type="evidence" value="ECO:0007669"/>
    <property type="project" value="InterPro"/>
</dbReference>
<dbReference type="PANTHER" id="PTHR43133:SF51">
    <property type="entry name" value="RNA POLYMERASE SIGMA FACTOR"/>
    <property type="match status" value="1"/>
</dbReference>
<keyword evidence="4" id="KW-0804">Transcription</keyword>
<dbReference type="Gene3D" id="1.10.1740.10">
    <property type="match status" value="1"/>
</dbReference>
<organism evidence="7 8">
    <name type="scientific">Crassaminicella thermophila</name>
    <dbReference type="NCBI Taxonomy" id="2599308"/>
    <lineage>
        <taxon>Bacteria</taxon>
        <taxon>Bacillati</taxon>
        <taxon>Bacillota</taxon>
        <taxon>Clostridia</taxon>
        <taxon>Eubacteriales</taxon>
        <taxon>Clostridiaceae</taxon>
        <taxon>Crassaminicella</taxon>
    </lineage>
</organism>
<dbReference type="InterPro" id="IPR013324">
    <property type="entry name" value="RNA_pol_sigma_r3/r4-like"/>
</dbReference>
<dbReference type="KEGG" id="crs:FQB35_00415"/>
<proteinExistence type="inferred from homology"/>
<accession>A0A5C0S8H8</accession>
<dbReference type="NCBIfam" id="TIGR02937">
    <property type="entry name" value="sigma70-ECF"/>
    <property type="match status" value="1"/>
</dbReference>
<gene>
    <name evidence="7" type="ORF">FQB35_00415</name>
</gene>
<dbReference type="InterPro" id="IPR013325">
    <property type="entry name" value="RNA_pol_sigma_r2"/>
</dbReference>
<dbReference type="OrthoDB" id="9782703at2"/>
<dbReference type="InterPro" id="IPR014284">
    <property type="entry name" value="RNA_pol_sigma-70_dom"/>
</dbReference>